<dbReference type="Pfam" id="PF04212">
    <property type="entry name" value="MIT"/>
    <property type="match status" value="1"/>
</dbReference>
<dbReference type="PANTHER" id="PTHR21222:SF1">
    <property type="entry name" value="MIT DOMAIN-CONTAINING PROTEIN 1"/>
    <property type="match status" value="1"/>
</dbReference>
<dbReference type="CDD" id="cd02685">
    <property type="entry name" value="MIT_C"/>
    <property type="match status" value="1"/>
</dbReference>
<protein>
    <recommendedName>
        <fullName evidence="1">MIT domain-containing protein</fullName>
    </recommendedName>
</protein>
<dbReference type="SMART" id="SM00745">
    <property type="entry name" value="MIT"/>
    <property type="match status" value="1"/>
</dbReference>
<sequence length="298" mass="34848">RSLLTARRACRKNNNNTQQLLFVYIRFRGESVLRRLLWSDFTVVSSRKVILNTPVISMATGQMMAVTLLTRAIEYDVVGRKLEALKLYEDGIESLLKESKAETDPKRKQHYQNKILEYMNRAEQVKELVTRWKNKGVISDKIHIVEGSTGYSYSRIFGKYFDDEVREILIEEPYVRDHYQICNLVMFCELAVSSCRNLKYIQLLTVKDAKNNNEQGRAFDTLKDSLQKQTVKFVVEYSEHMHDRQVILSNGYVVKIGRGLNYFKPSPSKYSLGAFNYHFRECRETNVDVFYCPENNKS</sequence>
<keyword evidence="3" id="KW-1185">Reference proteome</keyword>
<dbReference type="PANTHER" id="PTHR21222">
    <property type="entry name" value="MIT DOMAIN-CONTAINING PROTEIN 1"/>
    <property type="match status" value="1"/>
</dbReference>
<evidence type="ECO:0000259" key="1">
    <source>
        <dbReference type="SMART" id="SM00745"/>
    </source>
</evidence>
<reference evidence="2" key="2">
    <citation type="submission" date="2020-05" db="UniProtKB">
        <authorList>
            <consortium name="EnsemblMetazoa"/>
        </authorList>
    </citation>
    <scope>IDENTIFICATION</scope>
    <source>
        <strain evidence="2">WRAIR2</strain>
    </source>
</reference>
<dbReference type="Gene3D" id="3.30.870.30">
    <property type="entry name" value="MITD, C-terminal phospholipase D-like domain"/>
    <property type="match status" value="1"/>
</dbReference>
<dbReference type="InterPro" id="IPR038113">
    <property type="entry name" value="MITD1_C_sf"/>
</dbReference>
<dbReference type="InterPro" id="IPR007330">
    <property type="entry name" value="MIT_dom"/>
</dbReference>
<evidence type="ECO:0000313" key="2">
    <source>
        <dbReference type="EnsemblMetazoa" id="ADIR003598-PA"/>
    </source>
</evidence>
<dbReference type="SUPFAM" id="SSF116846">
    <property type="entry name" value="MIT domain"/>
    <property type="match status" value="1"/>
</dbReference>
<evidence type="ECO:0000313" key="3">
    <source>
        <dbReference type="Proteomes" id="UP000075884"/>
    </source>
</evidence>
<proteinExistence type="predicted"/>
<dbReference type="EnsemblMetazoa" id="ADIR003598-RA">
    <property type="protein sequence ID" value="ADIR003598-PA"/>
    <property type="gene ID" value="ADIR003598"/>
</dbReference>
<dbReference type="STRING" id="7168.A0A182N7H4"/>
<dbReference type="InterPro" id="IPR036181">
    <property type="entry name" value="MIT_dom_sf"/>
</dbReference>
<reference evidence="3" key="1">
    <citation type="submission" date="2013-03" db="EMBL/GenBank/DDBJ databases">
        <title>The Genome Sequence of Anopheles dirus WRAIR2.</title>
        <authorList>
            <consortium name="The Broad Institute Genomics Platform"/>
            <person name="Neafsey D.E."/>
            <person name="Walton C."/>
            <person name="Walker B."/>
            <person name="Young S.K."/>
            <person name="Zeng Q."/>
            <person name="Gargeya S."/>
            <person name="Fitzgerald M."/>
            <person name="Haas B."/>
            <person name="Abouelleil A."/>
            <person name="Allen A.W."/>
            <person name="Alvarado L."/>
            <person name="Arachchi H.M."/>
            <person name="Berlin A.M."/>
            <person name="Chapman S.B."/>
            <person name="Gainer-Dewar J."/>
            <person name="Goldberg J."/>
            <person name="Griggs A."/>
            <person name="Gujja S."/>
            <person name="Hansen M."/>
            <person name="Howarth C."/>
            <person name="Imamovic A."/>
            <person name="Ireland A."/>
            <person name="Larimer J."/>
            <person name="McCowan C."/>
            <person name="Murphy C."/>
            <person name="Pearson M."/>
            <person name="Poon T.W."/>
            <person name="Priest M."/>
            <person name="Roberts A."/>
            <person name="Saif S."/>
            <person name="Shea T."/>
            <person name="Sisk P."/>
            <person name="Sykes S."/>
            <person name="Wortman J."/>
            <person name="Nusbaum C."/>
            <person name="Birren B."/>
        </authorList>
    </citation>
    <scope>NUCLEOTIDE SEQUENCE [LARGE SCALE GENOMIC DNA]</scope>
    <source>
        <strain evidence="3">WRAIR2</strain>
    </source>
</reference>
<dbReference type="Gene3D" id="1.20.58.80">
    <property type="entry name" value="Phosphotransferase system, lactose/cellobiose-type IIA subunit"/>
    <property type="match status" value="1"/>
</dbReference>
<dbReference type="InterPro" id="IPR052817">
    <property type="entry name" value="MIT_domain_contain_protein1"/>
</dbReference>
<dbReference type="VEuPathDB" id="VectorBase:ADIR003598"/>
<dbReference type="Proteomes" id="UP000075884">
    <property type="component" value="Unassembled WGS sequence"/>
</dbReference>
<dbReference type="Pfam" id="PF16565">
    <property type="entry name" value="MIT_C"/>
    <property type="match status" value="1"/>
</dbReference>
<dbReference type="AlphaFoldDB" id="A0A182N7H4"/>
<feature type="domain" description="MIT" evidence="1">
    <location>
        <begin position="58"/>
        <end position="136"/>
    </location>
</feature>
<dbReference type="InterPro" id="IPR032341">
    <property type="entry name" value="MITD1_C"/>
</dbReference>
<organism evidence="2 3">
    <name type="scientific">Anopheles dirus</name>
    <dbReference type="NCBI Taxonomy" id="7168"/>
    <lineage>
        <taxon>Eukaryota</taxon>
        <taxon>Metazoa</taxon>
        <taxon>Ecdysozoa</taxon>
        <taxon>Arthropoda</taxon>
        <taxon>Hexapoda</taxon>
        <taxon>Insecta</taxon>
        <taxon>Pterygota</taxon>
        <taxon>Neoptera</taxon>
        <taxon>Endopterygota</taxon>
        <taxon>Diptera</taxon>
        <taxon>Nematocera</taxon>
        <taxon>Culicoidea</taxon>
        <taxon>Culicidae</taxon>
        <taxon>Anophelinae</taxon>
        <taxon>Anopheles</taxon>
    </lineage>
</organism>
<name>A0A182N7H4_9DIPT</name>
<accession>A0A182N7H4</accession>